<dbReference type="Proteomes" id="UP000031166">
    <property type="component" value="Unassembled WGS sequence"/>
</dbReference>
<feature type="domain" description="Abortive phage infection protein C-terminal" evidence="1">
    <location>
        <begin position="249"/>
        <end position="493"/>
    </location>
</feature>
<proteinExistence type="predicted"/>
<sequence length="554" mass="61147">MDIAMLNSVIDEATPAYPSGLNKDEQFEFFCAEKLLTNYDVSYDEISDGIIDGTGDGGIDAAYLFIDRRLVTDDFDFNTVGDDPFIELVLIQSKNTPSFAEAPVDKLHSVLNAFLFNTPTPTTLAAFKPEIAEVFSKFQDARAKISGKFPTVAVHAFYCARAMSPATSVVGKADALKTALRALYPASTVELVGVPRLYELAKEQKTLVIALPTVGQPLTVTRAMVGLVKLSDFAKFISDDHGLIMNRIFESNVRDYQGDVDVNKEIAGSLTPGTTTEFWWMNNGVTIVADKAQYVHPNIMIKNPLIVNGLQTSFEIHGKSTALAGDTRNVMIKIIEETDQAEREKIIKATNRQTAIKASSFRASDGIHVKIEDYLKGKGYFYDRRKNAYKCQGKPADRIISIDRMTQGVLSVLGQAPETARARPGNALRNDTEYAAIFAEDADHPIGMYGVTTILLTQIEAYFRSIRKTTDRALVNNMKFHALMVLAWTLNGNSTLPGKRIAQLDPTNVTDVMLKKVTDWVFAEFTAAGKTDQTARDKAFTDRLRTNWTPAATA</sequence>
<dbReference type="Pfam" id="PF10592">
    <property type="entry name" value="AIPR"/>
    <property type="match status" value="1"/>
</dbReference>
<protein>
    <recommendedName>
        <fullName evidence="1">Abortive phage infection protein C-terminal domain-containing protein</fullName>
    </recommendedName>
</protein>
<dbReference type="InterPro" id="IPR018891">
    <property type="entry name" value="AIPR_C"/>
</dbReference>
<evidence type="ECO:0000313" key="3">
    <source>
        <dbReference type="Proteomes" id="UP000031166"/>
    </source>
</evidence>
<dbReference type="EMBL" id="JWSY01000025">
    <property type="protein sequence ID" value="KIC56024.1"/>
    <property type="molecule type" value="Genomic_DNA"/>
</dbReference>
<reference evidence="2 3" key="1">
    <citation type="submission" date="2014-12" db="EMBL/GenBank/DDBJ databases">
        <title>Genome sequencing of Brevundimonas nasdae TPW30.</title>
        <authorList>
            <person name="Tan P.W."/>
            <person name="Chan K.-G."/>
        </authorList>
    </citation>
    <scope>NUCLEOTIDE SEQUENCE [LARGE SCALE GENOMIC DNA]</scope>
    <source>
        <strain evidence="2 3">TPW30</strain>
    </source>
</reference>
<name>A0A0B4C4Q8_9CAUL</name>
<dbReference type="STRING" id="172043.RM53_13545"/>
<dbReference type="AlphaFoldDB" id="A0A0B4C4Q8"/>
<comment type="caution">
    <text evidence="2">The sequence shown here is derived from an EMBL/GenBank/DDBJ whole genome shotgun (WGS) entry which is preliminary data.</text>
</comment>
<dbReference type="RefSeq" id="WP_039247559.1">
    <property type="nucleotide sequence ID" value="NZ_JWSY01000025.1"/>
</dbReference>
<evidence type="ECO:0000313" key="2">
    <source>
        <dbReference type="EMBL" id="KIC56024.1"/>
    </source>
</evidence>
<evidence type="ECO:0000259" key="1">
    <source>
        <dbReference type="Pfam" id="PF10592"/>
    </source>
</evidence>
<accession>A0A0B4C4Q8</accession>
<gene>
    <name evidence="2" type="ORF">RM53_13545</name>
</gene>
<organism evidence="2 3">
    <name type="scientific">Brevundimonas nasdae</name>
    <dbReference type="NCBI Taxonomy" id="172043"/>
    <lineage>
        <taxon>Bacteria</taxon>
        <taxon>Pseudomonadati</taxon>
        <taxon>Pseudomonadota</taxon>
        <taxon>Alphaproteobacteria</taxon>
        <taxon>Caulobacterales</taxon>
        <taxon>Caulobacteraceae</taxon>
        <taxon>Brevundimonas</taxon>
    </lineage>
</organism>